<dbReference type="Gene3D" id="3.30.70.270">
    <property type="match status" value="1"/>
</dbReference>
<name>Q97KU8_CLOAB</name>
<evidence type="ECO:0000313" key="3">
    <source>
        <dbReference type="EMBL" id="AAK78794.1"/>
    </source>
</evidence>
<proteinExistence type="predicted"/>
<dbReference type="AlphaFoldDB" id="Q97KU8"/>
<dbReference type="OrthoDB" id="9809348at2"/>
<dbReference type="GO" id="GO:0043709">
    <property type="term" value="P:cell adhesion involved in single-species biofilm formation"/>
    <property type="evidence" value="ECO:0007669"/>
    <property type="project" value="TreeGrafter"/>
</dbReference>
<dbReference type="NCBIfam" id="TIGR00254">
    <property type="entry name" value="GGDEF"/>
    <property type="match status" value="1"/>
</dbReference>
<dbReference type="InterPro" id="IPR000160">
    <property type="entry name" value="GGDEF_dom"/>
</dbReference>
<evidence type="ECO:0000313" key="4">
    <source>
        <dbReference type="Proteomes" id="UP000000814"/>
    </source>
</evidence>
<dbReference type="InterPro" id="IPR029787">
    <property type="entry name" value="Nucleotide_cyclase"/>
</dbReference>
<feature type="transmembrane region" description="Helical" evidence="1">
    <location>
        <begin position="191"/>
        <end position="217"/>
    </location>
</feature>
<dbReference type="GeneID" id="44997328"/>
<dbReference type="Pfam" id="PF07695">
    <property type="entry name" value="7TMR-DISM_7TM"/>
    <property type="match status" value="1"/>
</dbReference>
<dbReference type="GO" id="GO:0005886">
    <property type="term" value="C:plasma membrane"/>
    <property type="evidence" value="ECO:0007669"/>
    <property type="project" value="TreeGrafter"/>
</dbReference>
<dbReference type="PIR" id="G97000">
    <property type="entry name" value="G97000"/>
</dbReference>
<dbReference type="FunFam" id="3.30.70.270:FF:000001">
    <property type="entry name" value="Diguanylate cyclase domain protein"/>
    <property type="match status" value="1"/>
</dbReference>
<dbReference type="HOGENOM" id="CLU_030706_0_0_9"/>
<dbReference type="EMBL" id="AE001437">
    <property type="protein sequence ID" value="AAK78794.1"/>
    <property type="molecule type" value="Genomic_DNA"/>
</dbReference>
<dbReference type="GO" id="GO:1902201">
    <property type="term" value="P:negative regulation of bacterial-type flagellum-dependent cell motility"/>
    <property type="evidence" value="ECO:0007669"/>
    <property type="project" value="TreeGrafter"/>
</dbReference>
<feature type="transmembrane region" description="Helical" evidence="1">
    <location>
        <begin position="224"/>
        <end position="252"/>
    </location>
</feature>
<dbReference type="GO" id="GO:0052621">
    <property type="term" value="F:diguanylate cyclase activity"/>
    <property type="evidence" value="ECO:0007669"/>
    <property type="project" value="TreeGrafter"/>
</dbReference>
<dbReference type="PANTHER" id="PTHR45138:SF9">
    <property type="entry name" value="DIGUANYLATE CYCLASE DGCM-RELATED"/>
    <property type="match status" value="1"/>
</dbReference>
<evidence type="ECO:0000259" key="2">
    <source>
        <dbReference type="PROSITE" id="PS50887"/>
    </source>
</evidence>
<organism evidence="3 4">
    <name type="scientific">Clostridium acetobutylicum (strain ATCC 824 / DSM 792 / JCM 1419 / IAM 19013 / LMG 5710 / NBRC 13948 / NRRL B-527 / VKM B-1787 / 2291 / W)</name>
    <dbReference type="NCBI Taxonomy" id="272562"/>
    <lineage>
        <taxon>Bacteria</taxon>
        <taxon>Bacillati</taxon>
        <taxon>Bacillota</taxon>
        <taxon>Clostridia</taxon>
        <taxon>Eubacteriales</taxon>
        <taxon>Clostridiaceae</taxon>
        <taxon>Clostridium</taxon>
    </lineage>
</organism>
<gene>
    <name evidence="3" type="ordered locus">CA_C0818</name>
</gene>
<dbReference type="RefSeq" id="WP_010964136.1">
    <property type="nucleotide sequence ID" value="NC_003030.1"/>
</dbReference>
<dbReference type="PATRIC" id="fig|272562.8.peg.1023"/>
<reference evidence="3 4" key="1">
    <citation type="journal article" date="2001" name="J. Bacteriol.">
        <title>Genome sequence and comparative analysis of the solvent-producing bacterium Clostridium acetobutylicum.</title>
        <authorList>
            <person name="Nolling J."/>
            <person name="Breton G."/>
            <person name="Omelchenko M.V."/>
            <person name="Makarova K.S."/>
            <person name="Zeng Q."/>
            <person name="Gibson R."/>
            <person name="Lee H.M."/>
            <person name="Dubois J."/>
            <person name="Qiu D."/>
            <person name="Hitti J."/>
            <person name="Wolf Y.I."/>
            <person name="Tatusov R.L."/>
            <person name="Sabathe F."/>
            <person name="Doucette-Stamm L."/>
            <person name="Soucaille P."/>
            <person name="Daly M.J."/>
            <person name="Bennett G.N."/>
            <person name="Koonin E.V."/>
            <person name="Smith D.R."/>
        </authorList>
    </citation>
    <scope>NUCLEOTIDE SEQUENCE [LARGE SCALE GENOMIC DNA]</scope>
    <source>
        <strain evidence="4">ATCC 824 / DSM 792 / JCM 1419 / LMG 5710 / VKM B-1787</strain>
    </source>
</reference>
<accession>Q97KU8</accession>
<feature type="domain" description="GGDEF" evidence="2">
    <location>
        <begin position="446"/>
        <end position="571"/>
    </location>
</feature>
<feature type="transmembrane region" description="Helical" evidence="1">
    <location>
        <begin position="342"/>
        <end position="363"/>
    </location>
</feature>
<dbReference type="SMART" id="SM00267">
    <property type="entry name" value="GGDEF"/>
    <property type="match status" value="1"/>
</dbReference>
<dbReference type="Proteomes" id="UP000000814">
    <property type="component" value="Chromosome"/>
</dbReference>
<dbReference type="InterPro" id="IPR011623">
    <property type="entry name" value="7TMR_DISM_rcpt_extracell_dom1"/>
</dbReference>
<feature type="transmembrane region" description="Helical" evidence="1">
    <location>
        <begin position="375"/>
        <end position="396"/>
    </location>
</feature>
<dbReference type="STRING" id="272562.CA_C0818"/>
<keyword evidence="1" id="KW-0472">Membrane</keyword>
<sequence>MKKIIVVIVLIILWLGIHNYLFNNKTVRVNVYKGNINLKNYDFDKNKIVKLEGQLELYNNKLLIPSELKGEKSSRYLTVPSELKDQLKGKVDEYMTLHLMVQAKDDVVYGLKIDELLMDSKVWINGILQDKAGIVNKSYYSERQVYLPGYYYFTAKNGIIDIVIQPSNHINIFHVIKPIYFSTKDKIMNEFIINASIDLIVFGGLIVTELIFLIIAFKLKKSKVLLYLSILGVFVQFKCLFLNEIIIVHLFPYISFEILSKIDVLTNYLWIPVYVLFIKKKFYDLSNKIVYGIFVFYFVYITMCIVTDNILYDKFMFFAQPILYIIIIIILVFLIGKIRNKVVGSGVSIVAFSIVILNCINDSPADGGAVYSRSSFVISMFILILIETCTIVAKYCSEIIQIEKLRHENKLIYEKSIKDNLTGMYNRNHIEEILDKEISDYIRYKKLFTILMMDIDYFKSINDKYGHLVGDNVLSVVSNAIIRNLRKEDFVGRYGGEEFIVVFPNTDKKEAFIIAERIRTDIENLLFENGIRVTISGGIYENSSFSKKVCIHNADRLLYYAKESGRNRIKM</sequence>
<dbReference type="SUPFAM" id="SSF55073">
    <property type="entry name" value="Nucleotide cyclase"/>
    <property type="match status" value="1"/>
</dbReference>
<protein>
    <submittedName>
        <fullName evidence="3">Diguanylate cyclase/phosphodiesterase domain (GGDEF) containing protein</fullName>
    </submittedName>
</protein>
<keyword evidence="1" id="KW-0812">Transmembrane</keyword>
<feature type="transmembrane region" description="Helical" evidence="1">
    <location>
        <begin position="289"/>
        <end position="311"/>
    </location>
</feature>
<feature type="transmembrane region" description="Helical" evidence="1">
    <location>
        <begin position="317"/>
        <end position="335"/>
    </location>
</feature>
<keyword evidence="1" id="KW-1133">Transmembrane helix</keyword>
<dbReference type="eggNOG" id="COG3706">
    <property type="taxonomic scope" value="Bacteria"/>
</dbReference>
<keyword evidence="4" id="KW-1185">Reference proteome</keyword>
<dbReference type="InterPro" id="IPR050469">
    <property type="entry name" value="Diguanylate_Cyclase"/>
</dbReference>
<dbReference type="Pfam" id="PF00990">
    <property type="entry name" value="GGDEF"/>
    <property type="match status" value="1"/>
</dbReference>
<dbReference type="CDD" id="cd01949">
    <property type="entry name" value="GGDEF"/>
    <property type="match status" value="1"/>
</dbReference>
<dbReference type="InterPro" id="IPR043128">
    <property type="entry name" value="Rev_trsase/Diguanyl_cyclase"/>
</dbReference>
<feature type="transmembrane region" description="Helical" evidence="1">
    <location>
        <begin position="258"/>
        <end position="277"/>
    </location>
</feature>
<evidence type="ECO:0000256" key="1">
    <source>
        <dbReference type="SAM" id="Phobius"/>
    </source>
</evidence>
<dbReference type="PANTHER" id="PTHR45138">
    <property type="entry name" value="REGULATORY COMPONENTS OF SENSORY TRANSDUCTION SYSTEM"/>
    <property type="match status" value="1"/>
</dbReference>
<dbReference type="KEGG" id="cac:CA_C0818"/>
<dbReference type="PROSITE" id="PS50887">
    <property type="entry name" value="GGDEF"/>
    <property type="match status" value="1"/>
</dbReference>